<keyword evidence="2" id="KW-1185">Reference proteome</keyword>
<name>A0A0N5CIN5_STREA</name>
<evidence type="ECO:0000256" key="1">
    <source>
        <dbReference type="SAM" id="SignalP"/>
    </source>
</evidence>
<protein>
    <submittedName>
        <fullName evidence="3">Uncharacterized protein</fullName>
    </submittedName>
</protein>
<reference evidence="3" key="1">
    <citation type="submission" date="2017-02" db="UniProtKB">
        <authorList>
            <consortium name="WormBaseParasite"/>
        </authorList>
    </citation>
    <scope>IDENTIFICATION</scope>
</reference>
<keyword evidence="1" id="KW-0732">Signal</keyword>
<accession>A0A0N5CIN5</accession>
<sequence length="92" mass="10314">MVFLKALTVLIVCISIFKSVISESLSVENKNNTSLLNVTLSGTVLCKPCGDKEVTIIQTERGEPQEDIYYANYSTRNFYIHRFLIDPKPGGK</sequence>
<feature type="chain" id="PRO_5005896115" evidence="1">
    <location>
        <begin position="23"/>
        <end position="92"/>
    </location>
</feature>
<dbReference type="WBParaSite" id="SPAL_0001769000.1">
    <property type="protein sequence ID" value="SPAL_0001769000.1"/>
    <property type="gene ID" value="SPAL_0001769000"/>
</dbReference>
<proteinExistence type="predicted"/>
<feature type="signal peptide" evidence="1">
    <location>
        <begin position="1"/>
        <end position="22"/>
    </location>
</feature>
<evidence type="ECO:0000313" key="2">
    <source>
        <dbReference type="Proteomes" id="UP000046392"/>
    </source>
</evidence>
<organism evidence="2 3">
    <name type="scientific">Strongyloides papillosus</name>
    <name type="common">Intestinal threadworm</name>
    <dbReference type="NCBI Taxonomy" id="174720"/>
    <lineage>
        <taxon>Eukaryota</taxon>
        <taxon>Metazoa</taxon>
        <taxon>Ecdysozoa</taxon>
        <taxon>Nematoda</taxon>
        <taxon>Chromadorea</taxon>
        <taxon>Rhabditida</taxon>
        <taxon>Tylenchina</taxon>
        <taxon>Panagrolaimomorpha</taxon>
        <taxon>Strongyloidoidea</taxon>
        <taxon>Strongyloididae</taxon>
        <taxon>Strongyloides</taxon>
    </lineage>
</organism>
<dbReference type="Proteomes" id="UP000046392">
    <property type="component" value="Unplaced"/>
</dbReference>
<dbReference type="AlphaFoldDB" id="A0A0N5CIN5"/>
<evidence type="ECO:0000313" key="3">
    <source>
        <dbReference type="WBParaSite" id="SPAL_0001769000.1"/>
    </source>
</evidence>